<dbReference type="GO" id="GO:0004722">
    <property type="term" value="F:protein serine/threonine phosphatase activity"/>
    <property type="evidence" value="ECO:0007669"/>
    <property type="project" value="InterPro"/>
</dbReference>
<sequence>MSNSGWTSIAETNIGTVRKVNEDDFLDLPEAQLWCVADGMGGHAKGDVASQLITKTLSDLASNAPEELSVDSICDCIKQTNYTLIELSNQHNSIVGSTVVALFFTAEHAHLIWAGDSRIYRLRSNTLERVTRDHSQVEDMIDAGLISPEEAETHPKANVITRAVGAAVELDLDVKTLPLEDGDQFLLCSDGLNKVMNDLELEHALKTMDTKTISNRLIEIALNRKARDNVTVIVVRNEKQIEEALHETLPLDDTLPLHYSNKS</sequence>
<dbReference type="EMBL" id="BSOT01000006">
    <property type="protein sequence ID" value="GLR71908.1"/>
    <property type="molecule type" value="Genomic_DNA"/>
</dbReference>
<dbReference type="Proteomes" id="UP001156601">
    <property type="component" value="Unassembled WGS sequence"/>
</dbReference>
<dbReference type="PROSITE" id="PS51746">
    <property type="entry name" value="PPM_2"/>
    <property type="match status" value="1"/>
</dbReference>
<reference evidence="2" key="2">
    <citation type="submission" date="2023-01" db="EMBL/GenBank/DDBJ databases">
        <title>Draft genome sequence of Agaribacter marinus strain NBRC 110023.</title>
        <authorList>
            <person name="Sun Q."/>
            <person name="Mori K."/>
        </authorList>
    </citation>
    <scope>NUCLEOTIDE SEQUENCE</scope>
    <source>
        <strain evidence="2">NBRC 110023</strain>
    </source>
</reference>
<gene>
    <name evidence="2" type="primary">pppA</name>
    <name evidence="2" type="ORF">GCM10007852_28160</name>
</gene>
<dbReference type="SUPFAM" id="SSF81606">
    <property type="entry name" value="PP2C-like"/>
    <property type="match status" value="1"/>
</dbReference>
<reference evidence="2" key="1">
    <citation type="journal article" date="2014" name="Int. J. Syst. Evol. Microbiol.">
        <title>Complete genome sequence of Corynebacterium casei LMG S-19264T (=DSM 44701T), isolated from a smear-ripened cheese.</title>
        <authorList>
            <consortium name="US DOE Joint Genome Institute (JGI-PGF)"/>
            <person name="Walter F."/>
            <person name="Albersmeier A."/>
            <person name="Kalinowski J."/>
            <person name="Ruckert C."/>
        </authorList>
    </citation>
    <scope>NUCLEOTIDE SEQUENCE</scope>
    <source>
        <strain evidence="2">NBRC 110023</strain>
    </source>
</reference>
<dbReference type="PANTHER" id="PTHR13832">
    <property type="entry name" value="PROTEIN PHOSPHATASE 2C"/>
    <property type="match status" value="1"/>
</dbReference>
<proteinExistence type="predicted"/>
<dbReference type="InterPro" id="IPR036457">
    <property type="entry name" value="PPM-type-like_dom_sf"/>
</dbReference>
<dbReference type="InterPro" id="IPR015655">
    <property type="entry name" value="PP2C"/>
</dbReference>
<dbReference type="PANTHER" id="PTHR13832:SF827">
    <property type="entry name" value="PROTEIN PHOSPHATASE 1L"/>
    <property type="match status" value="1"/>
</dbReference>
<evidence type="ECO:0000313" key="3">
    <source>
        <dbReference type="Proteomes" id="UP001156601"/>
    </source>
</evidence>
<dbReference type="AlphaFoldDB" id="A0AA37SXV2"/>
<comment type="caution">
    <text evidence="2">The sequence shown here is derived from an EMBL/GenBank/DDBJ whole genome shotgun (WGS) entry which is preliminary data.</text>
</comment>
<accession>A0AA37SXV2</accession>
<protein>
    <submittedName>
        <fullName evidence="2">Serine/threonine protein phosphatase</fullName>
    </submittedName>
</protein>
<dbReference type="InterPro" id="IPR001932">
    <property type="entry name" value="PPM-type_phosphatase-like_dom"/>
</dbReference>
<dbReference type="Gene3D" id="3.60.40.10">
    <property type="entry name" value="PPM-type phosphatase domain"/>
    <property type="match status" value="1"/>
</dbReference>
<evidence type="ECO:0000313" key="2">
    <source>
        <dbReference type="EMBL" id="GLR71908.1"/>
    </source>
</evidence>
<dbReference type="SMART" id="SM00332">
    <property type="entry name" value="PP2Cc"/>
    <property type="match status" value="1"/>
</dbReference>
<dbReference type="SMART" id="SM00331">
    <property type="entry name" value="PP2C_SIG"/>
    <property type="match status" value="1"/>
</dbReference>
<dbReference type="CDD" id="cd00143">
    <property type="entry name" value="PP2Cc"/>
    <property type="match status" value="1"/>
</dbReference>
<organism evidence="2 3">
    <name type="scientific">Agaribacter marinus</name>
    <dbReference type="NCBI Taxonomy" id="1431249"/>
    <lineage>
        <taxon>Bacteria</taxon>
        <taxon>Pseudomonadati</taxon>
        <taxon>Pseudomonadota</taxon>
        <taxon>Gammaproteobacteria</taxon>
        <taxon>Alteromonadales</taxon>
        <taxon>Alteromonadaceae</taxon>
        <taxon>Agaribacter</taxon>
    </lineage>
</organism>
<feature type="domain" description="PPM-type phosphatase" evidence="1">
    <location>
        <begin position="6"/>
        <end position="237"/>
    </location>
</feature>
<name>A0AA37SXV2_9ALTE</name>
<keyword evidence="3" id="KW-1185">Reference proteome</keyword>
<dbReference type="RefSeq" id="WP_284218243.1">
    <property type="nucleotide sequence ID" value="NZ_BSOT01000006.1"/>
</dbReference>
<dbReference type="Pfam" id="PF13672">
    <property type="entry name" value="PP2C_2"/>
    <property type="match status" value="1"/>
</dbReference>
<evidence type="ECO:0000259" key="1">
    <source>
        <dbReference type="PROSITE" id="PS51746"/>
    </source>
</evidence>